<feature type="compositionally biased region" description="Low complexity" evidence="6">
    <location>
        <begin position="114"/>
        <end position="132"/>
    </location>
</feature>
<keyword evidence="5" id="KW-1070">Brassinosteroid signaling pathway</keyword>
<comment type="similarity">
    <text evidence="1 5">Belongs to the BZR/LAT61 family.</text>
</comment>
<dbReference type="GO" id="GO:0003677">
    <property type="term" value="F:DNA binding"/>
    <property type="evidence" value="ECO:0007669"/>
    <property type="project" value="UniProtKB-UniRule"/>
</dbReference>
<feature type="region of interest" description="Disordered" evidence="6">
    <location>
        <begin position="1"/>
        <end position="35"/>
    </location>
</feature>
<dbReference type="PANTHER" id="PTHR31506:SF39">
    <property type="entry name" value="PROTEIN BRASSINAZOLE-RESISTANT 1"/>
    <property type="match status" value="1"/>
</dbReference>
<evidence type="ECO:0000256" key="6">
    <source>
        <dbReference type="SAM" id="MobiDB-lite"/>
    </source>
</evidence>
<evidence type="ECO:0000259" key="7">
    <source>
        <dbReference type="Pfam" id="PF05687"/>
    </source>
</evidence>
<sequence length="573" mass="62095">MTSDGATSTSAAAAAARRKPSWRERENNRRRERRRRAVAAKIYTGLRAQGDYNLPKHCDNNEVLKALCSEAGWGVEEDGTTYRKGCKPLPSEIAGTSYPCSSQNQSPLSSAFQSPIPSYQVSPSSSSFPSPSRGEPNSSTFFPFLGNGGIPSSLPSLRISNSCPVTPPLSSPTSKNPKPLPNWDSIAKQSMANNKQSMASFNYPFYAVSAPASPTHRQFHAPATIPEFYVHTIFTLTPIQARRMTSDGATSTSAAAAAAAAARRKPSWRERENNRRRERRRRAVAAKIYTGLRAQGGYNLPKHCDNNEVLKALCSEAGWVVEEDGTTYRKGCKPLPGEIAGTSYPYSSQNQSPLSSAFQSPIPSYQVSPSSSSFPSPSRGEPNNNSSPFFPFLGNGGIPSSLPSLRISNSCPVTPPLSSPTSKNPKPLPNWESIAKQSMANAKQSMASFNYPFYAVSAPASPTHRQFHAPATIPECDESDASTVDSGHWISFQKFAQQQPFSGSMVPTSPTFNLVKPPPAPQMMSPNVTLEEIGQSSEFKFENSQVKPWEGEMIHDVGMEDLELTLGNGKARG</sequence>
<feature type="region of interest" description="Disordered" evidence="6">
    <location>
        <begin position="97"/>
        <end position="141"/>
    </location>
</feature>
<feature type="domain" description="BES1/BZR1 plant transcription factor N-terminal" evidence="7">
    <location>
        <begin position="16"/>
        <end position="135"/>
    </location>
</feature>
<feature type="compositionally biased region" description="Low complexity" evidence="6">
    <location>
        <begin position="360"/>
        <end position="378"/>
    </location>
</feature>
<dbReference type="GO" id="GO:0003700">
    <property type="term" value="F:DNA-binding transcription factor activity"/>
    <property type="evidence" value="ECO:0007669"/>
    <property type="project" value="UniProtKB-UniRule"/>
</dbReference>
<organism evidence="8">
    <name type="scientific">Brassica cretica</name>
    <name type="common">Mustard</name>
    <dbReference type="NCBI Taxonomy" id="69181"/>
    <lineage>
        <taxon>Eukaryota</taxon>
        <taxon>Viridiplantae</taxon>
        <taxon>Streptophyta</taxon>
        <taxon>Embryophyta</taxon>
        <taxon>Tracheophyta</taxon>
        <taxon>Spermatophyta</taxon>
        <taxon>Magnoliopsida</taxon>
        <taxon>eudicotyledons</taxon>
        <taxon>Gunneridae</taxon>
        <taxon>Pentapetalae</taxon>
        <taxon>rosids</taxon>
        <taxon>malvids</taxon>
        <taxon>Brassicales</taxon>
        <taxon>Brassicaceae</taxon>
        <taxon>Brassiceae</taxon>
        <taxon>Brassica</taxon>
    </lineage>
</organism>
<dbReference type="Pfam" id="PF05687">
    <property type="entry name" value="BES1_N"/>
    <property type="match status" value="2"/>
</dbReference>
<feature type="domain" description="BES1/BZR1 plant transcription factor N-terminal" evidence="7">
    <location>
        <begin position="262"/>
        <end position="381"/>
    </location>
</feature>
<comment type="subcellular location">
    <subcellularLocation>
        <location evidence="5">Nucleus</location>
    </subcellularLocation>
</comment>
<dbReference type="InterPro" id="IPR008540">
    <property type="entry name" value="BES1_N"/>
</dbReference>
<comment type="caution">
    <text evidence="8">The sequence shown here is derived from an EMBL/GenBank/DDBJ whole genome shotgun (WGS) entry which is preliminary data.</text>
</comment>
<dbReference type="GO" id="GO:0006351">
    <property type="term" value="P:DNA-templated transcription"/>
    <property type="evidence" value="ECO:0007669"/>
    <property type="project" value="InterPro"/>
</dbReference>
<dbReference type="InterPro" id="IPR033264">
    <property type="entry name" value="BZR"/>
</dbReference>
<name>A0A8S9KN29_BRACR</name>
<keyword evidence="2 5" id="KW-0805">Transcription regulation</keyword>
<keyword evidence="3 5" id="KW-0238">DNA-binding</keyword>
<evidence type="ECO:0000256" key="5">
    <source>
        <dbReference type="RuleBase" id="RU369040"/>
    </source>
</evidence>
<feature type="region of interest" description="Disordered" evidence="6">
    <location>
        <begin position="248"/>
        <end position="281"/>
    </location>
</feature>
<dbReference type="PANTHER" id="PTHR31506">
    <property type="entry name" value="BES1/BZR1 HOMOLOG PROTEIN 3-RELATED"/>
    <property type="match status" value="1"/>
</dbReference>
<feature type="compositionally biased region" description="Polar residues" evidence="6">
    <location>
        <begin position="98"/>
        <end position="113"/>
    </location>
</feature>
<comment type="function">
    <text evidence="5">Functions in brassinosteroid signaling. May function as transcriptional repressor.</text>
</comment>
<evidence type="ECO:0000256" key="1">
    <source>
        <dbReference type="ARBA" id="ARBA00005909"/>
    </source>
</evidence>
<accession>A0A8S9KN29</accession>
<dbReference type="GO" id="GO:0009742">
    <property type="term" value="P:brassinosteroid mediated signaling pathway"/>
    <property type="evidence" value="ECO:0007669"/>
    <property type="project" value="UniProtKB-UniRule"/>
</dbReference>
<dbReference type="EMBL" id="QGKY02000164">
    <property type="protein sequence ID" value="KAF2595167.1"/>
    <property type="molecule type" value="Genomic_DNA"/>
</dbReference>
<gene>
    <name evidence="8" type="ORF">F2Q70_00044548</name>
</gene>
<evidence type="ECO:0000256" key="4">
    <source>
        <dbReference type="ARBA" id="ARBA00023163"/>
    </source>
</evidence>
<evidence type="ECO:0000313" key="8">
    <source>
        <dbReference type="EMBL" id="KAF2595167.1"/>
    </source>
</evidence>
<evidence type="ECO:0000256" key="2">
    <source>
        <dbReference type="ARBA" id="ARBA00023015"/>
    </source>
</evidence>
<feature type="region of interest" description="Disordered" evidence="6">
    <location>
        <begin position="343"/>
        <end position="390"/>
    </location>
</feature>
<feature type="compositionally biased region" description="Low complexity" evidence="6">
    <location>
        <begin position="249"/>
        <end position="261"/>
    </location>
</feature>
<protein>
    <recommendedName>
        <fullName evidence="5">Protein BZR1 homolog</fullName>
    </recommendedName>
    <alternativeName>
        <fullName evidence="5">Protein BRASSINAZOLE-RESISTANT 1 homolog</fullName>
    </alternativeName>
</protein>
<feature type="compositionally biased region" description="Polar residues" evidence="6">
    <location>
        <begin position="344"/>
        <end position="359"/>
    </location>
</feature>
<feature type="compositionally biased region" description="Low complexity" evidence="6">
    <location>
        <begin position="1"/>
        <end position="15"/>
    </location>
</feature>
<dbReference type="AlphaFoldDB" id="A0A8S9KN29"/>
<reference evidence="8" key="1">
    <citation type="submission" date="2019-12" db="EMBL/GenBank/DDBJ databases">
        <title>Genome sequencing and annotation of Brassica cretica.</title>
        <authorList>
            <person name="Studholme D.J."/>
            <person name="Sarris P.F."/>
        </authorList>
    </citation>
    <scope>NUCLEOTIDE SEQUENCE</scope>
    <source>
        <strain evidence="8">PFS-102/07</strain>
        <tissue evidence="8">Leaf</tissue>
    </source>
</reference>
<dbReference type="GO" id="GO:0005634">
    <property type="term" value="C:nucleus"/>
    <property type="evidence" value="ECO:0007669"/>
    <property type="project" value="UniProtKB-SubCell"/>
</dbReference>
<keyword evidence="4 5" id="KW-0804">Transcription</keyword>
<evidence type="ECO:0000256" key="3">
    <source>
        <dbReference type="ARBA" id="ARBA00023125"/>
    </source>
</evidence>
<proteinExistence type="inferred from homology"/>